<organism evidence="1 2">
    <name type="scientific">Novosphingobium barchaimii LL02</name>
    <dbReference type="NCBI Taxonomy" id="1114963"/>
    <lineage>
        <taxon>Bacteria</taxon>
        <taxon>Pseudomonadati</taxon>
        <taxon>Pseudomonadota</taxon>
        <taxon>Alphaproteobacteria</taxon>
        <taxon>Sphingomonadales</taxon>
        <taxon>Sphingomonadaceae</taxon>
        <taxon>Novosphingobium</taxon>
    </lineage>
</organism>
<evidence type="ECO:0000313" key="1">
    <source>
        <dbReference type="EMBL" id="KMS51809.1"/>
    </source>
</evidence>
<keyword evidence="2" id="KW-1185">Reference proteome</keyword>
<sequence length="316" mass="35052">MSYGLTCDLLADILPLEHRLSPRSVRRQLHRVANCLEADLGDEIGMINTQSSMPDGKDRPRAPMTVGLDGGYVHAREGSNRKAGWFEVMVGKSVPDKGDAKCFAMVQSLETRPRRRLGAVLDAQGLARGQSIHFVSDGGDTVRNLQLHLHGEAEHWLDWFHITMRITVMRQMAKSIVSIDTTDLADRIDRDLARIKWLLWHGNHVDGAEAADLLTWDLELADNKEATAKLEKALGEFSVYIRRNADFITNYGDKWATVSASLPVSRDRLSIRSCHAAWSRSSKCVGPRSVPTCFSRPEPRPSMAICGVASSVGIPI</sequence>
<protein>
    <recommendedName>
        <fullName evidence="3">ISKra4 family transposase</fullName>
    </recommendedName>
</protein>
<comment type="caution">
    <text evidence="1">The sequence shown here is derived from an EMBL/GenBank/DDBJ whole genome shotgun (WGS) entry which is preliminary data.</text>
</comment>
<accession>A0A0J7XJH6</accession>
<dbReference type="RefSeq" id="WP_148649467.1">
    <property type="nucleotide sequence ID" value="NZ_KQ130457.1"/>
</dbReference>
<dbReference type="Proteomes" id="UP000052268">
    <property type="component" value="Unassembled WGS sequence"/>
</dbReference>
<gene>
    <name evidence="1" type="ORF">V474_01870</name>
</gene>
<name>A0A0J7XJH6_9SPHN</name>
<evidence type="ECO:0000313" key="2">
    <source>
        <dbReference type="Proteomes" id="UP000052268"/>
    </source>
</evidence>
<reference evidence="1 2" key="1">
    <citation type="journal article" date="2015" name="G3 (Bethesda)">
        <title>Insights into Ongoing Evolution of the Hexachlorocyclohexane Catabolic Pathway from Comparative Genomics of Ten Sphingomonadaceae Strains.</title>
        <authorList>
            <person name="Pearce S.L."/>
            <person name="Oakeshott J.G."/>
            <person name="Pandey G."/>
        </authorList>
    </citation>
    <scope>NUCLEOTIDE SEQUENCE [LARGE SCALE GENOMIC DNA]</scope>
    <source>
        <strain evidence="1 2">LL02</strain>
    </source>
</reference>
<proteinExistence type="predicted"/>
<dbReference type="PATRIC" id="fig|1114963.3.peg.3982"/>
<dbReference type="OrthoDB" id="8089897at2"/>
<evidence type="ECO:0008006" key="3">
    <source>
        <dbReference type="Google" id="ProtNLM"/>
    </source>
</evidence>
<dbReference type="EMBL" id="JACU01000010">
    <property type="protein sequence ID" value="KMS51809.1"/>
    <property type="molecule type" value="Genomic_DNA"/>
</dbReference>
<dbReference type="AlphaFoldDB" id="A0A0J7XJH6"/>